<dbReference type="Pfam" id="PF00732">
    <property type="entry name" value="GMC_oxred_N"/>
    <property type="match status" value="1"/>
</dbReference>
<dbReference type="SUPFAM" id="SSF51905">
    <property type="entry name" value="FAD/NAD(P)-binding domain"/>
    <property type="match status" value="1"/>
</dbReference>
<evidence type="ECO:0000313" key="5">
    <source>
        <dbReference type="EMBL" id="KDQ62486.1"/>
    </source>
</evidence>
<dbReference type="PROSITE" id="PS00624">
    <property type="entry name" value="GMC_OXRED_2"/>
    <property type="match status" value="1"/>
</dbReference>
<dbReference type="PANTHER" id="PTHR11552">
    <property type="entry name" value="GLUCOSE-METHANOL-CHOLINE GMC OXIDOREDUCTASE"/>
    <property type="match status" value="1"/>
</dbReference>
<feature type="binding site" evidence="3">
    <location>
        <begin position="536"/>
        <end position="537"/>
    </location>
    <ligand>
        <name>FAD</name>
        <dbReference type="ChEBI" id="CHEBI:57692"/>
    </ligand>
</feature>
<accession>A0A067QIR3</accession>
<dbReference type="HOGENOM" id="CLU_002865_5_1_1"/>
<feature type="binding site" evidence="3">
    <location>
        <position position="233"/>
    </location>
    <ligand>
        <name>FAD</name>
        <dbReference type="ChEBI" id="CHEBI:57692"/>
    </ligand>
</feature>
<dbReference type="Proteomes" id="UP000027265">
    <property type="component" value="Unassembled WGS sequence"/>
</dbReference>
<dbReference type="EMBL" id="KL197711">
    <property type="protein sequence ID" value="KDQ62486.1"/>
    <property type="molecule type" value="Genomic_DNA"/>
</dbReference>
<dbReference type="InterPro" id="IPR000172">
    <property type="entry name" value="GMC_OxRdtase_N"/>
</dbReference>
<evidence type="ECO:0000259" key="4">
    <source>
        <dbReference type="PROSITE" id="PS00624"/>
    </source>
</evidence>
<comment type="cofactor">
    <cofactor evidence="1 3">
        <name>FAD</name>
        <dbReference type="ChEBI" id="CHEBI:57692"/>
    </cofactor>
</comment>
<dbReference type="AlphaFoldDB" id="A0A067QIR3"/>
<dbReference type="PANTHER" id="PTHR11552:SF78">
    <property type="entry name" value="GLUCOSE-METHANOL-CHOLINE OXIDOREDUCTASE N-TERMINAL DOMAIN-CONTAINING PROTEIN"/>
    <property type="match status" value="1"/>
</dbReference>
<dbReference type="OrthoDB" id="269227at2759"/>
<dbReference type="STRING" id="933084.A0A067QIR3"/>
<sequence>MSPISESAFDIIFVGGGTAAGVIAGRLAAADKSLKILILEAGPHTKDDLFHVQPARYLSHLSPDSKTVRFYVGNPSKELLGRSLVVPCGQCLGGGSSVNFTMYTRAAASDYDDWETVYGNEGWSSKELIPLLKKTETYQVKEGEETHGYSGPLKVSYGGAYTNIGKEYLGVAEQYDKTRSSLTDPNGLFDINGYGRWQKWIDSKTGRRSDVPHHFLYNQADNKNLQIETGVLVKRVVIENGKATGVEFSYNLRFRPNACSDVHVVKATRLVVVAGGTFGSPQVLERSGIGAKSVLEKVGVEQVVDLPGVGEYYQDHNVIFSPYVASADAETLDGIVRSNVDDISKWGSIWAKEGTGMMASNALDAGIKLRPSPEELKQIGPDFEPRWKEYFENAPDKPVMWMGPVSMFVGDPTMVPPAKYYAVGYFVEYPVANGHIHIKDKDDVSAAPDYDPAYLNNKPDLAILNWGYKKSREYARRMASYRGEVTTAHPVFKEDSKALCKAQDGPVSIDSENIEYTAEDEKAIDKYTRDFVQTAWHGLGTCSMKPREQGGVVDSKLNVYGVQNLKVADMSICPANVSANTYSTALVIGEKAALIIAEELGIKGV</sequence>
<evidence type="ECO:0000256" key="1">
    <source>
        <dbReference type="ARBA" id="ARBA00001974"/>
    </source>
</evidence>
<dbReference type="Gene3D" id="3.30.560.10">
    <property type="entry name" value="Glucose Oxidase, domain 3"/>
    <property type="match status" value="1"/>
</dbReference>
<feature type="domain" description="Glucose-methanol-choline oxidoreductase N-terminal" evidence="4">
    <location>
        <begin position="276"/>
        <end position="290"/>
    </location>
</feature>
<dbReference type="Pfam" id="PF05199">
    <property type="entry name" value="GMC_oxred_C"/>
    <property type="match status" value="1"/>
</dbReference>
<proteinExistence type="inferred from homology"/>
<keyword evidence="6" id="KW-1185">Reference proteome</keyword>
<reference evidence="6" key="1">
    <citation type="journal article" date="2014" name="Proc. Natl. Acad. Sci. U.S.A.">
        <title>Extensive sampling of basidiomycete genomes demonstrates inadequacy of the white-rot/brown-rot paradigm for wood decay fungi.</title>
        <authorList>
            <person name="Riley R."/>
            <person name="Salamov A.A."/>
            <person name="Brown D.W."/>
            <person name="Nagy L.G."/>
            <person name="Floudas D."/>
            <person name="Held B.W."/>
            <person name="Levasseur A."/>
            <person name="Lombard V."/>
            <person name="Morin E."/>
            <person name="Otillar R."/>
            <person name="Lindquist E.A."/>
            <person name="Sun H."/>
            <person name="LaButti K.M."/>
            <person name="Schmutz J."/>
            <person name="Jabbour D."/>
            <person name="Luo H."/>
            <person name="Baker S.E."/>
            <person name="Pisabarro A.G."/>
            <person name="Walton J.D."/>
            <person name="Blanchette R.A."/>
            <person name="Henrissat B."/>
            <person name="Martin F."/>
            <person name="Cullen D."/>
            <person name="Hibbett D.S."/>
            <person name="Grigoriev I.V."/>
        </authorList>
    </citation>
    <scope>NUCLEOTIDE SEQUENCE [LARGE SCALE GENOMIC DNA]</scope>
    <source>
        <strain evidence="6">MUCL 33604</strain>
    </source>
</reference>
<keyword evidence="3" id="KW-0274">FAD</keyword>
<name>A0A067QIR3_9AGAM</name>
<dbReference type="InterPro" id="IPR007867">
    <property type="entry name" value="GMC_OxRtase_C"/>
</dbReference>
<dbReference type="InParanoid" id="A0A067QIR3"/>
<dbReference type="GO" id="GO:0016614">
    <property type="term" value="F:oxidoreductase activity, acting on CH-OH group of donors"/>
    <property type="evidence" value="ECO:0007669"/>
    <property type="project" value="InterPro"/>
</dbReference>
<dbReference type="InterPro" id="IPR012132">
    <property type="entry name" value="GMC_OxRdtase"/>
</dbReference>
<dbReference type="SUPFAM" id="SSF54373">
    <property type="entry name" value="FAD-linked reductases, C-terminal domain"/>
    <property type="match status" value="1"/>
</dbReference>
<dbReference type="GO" id="GO:0050660">
    <property type="term" value="F:flavin adenine dinucleotide binding"/>
    <property type="evidence" value="ECO:0007669"/>
    <property type="project" value="InterPro"/>
</dbReference>
<protein>
    <submittedName>
        <fullName evidence="5">Alcohol oxidase</fullName>
    </submittedName>
</protein>
<dbReference type="InterPro" id="IPR036188">
    <property type="entry name" value="FAD/NAD-bd_sf"/>
</dbReference>
<evidence type="ECO:0000256" key="2">
    <source>
        <dbReference type="ARBA" id="ARBA00010790"/>
    </source>
</evidence>
<dbReference type="PIRSF" id="PIRSF000137">
    <property type="entry name" value="Alcohol_oxidase"/>
    <property type="match status" value="1"/>
</dbReference>
<dbReference type="Gene3D" id="3.50.50.60">
    <property type="entry name" value="FAD/NAD(P)-binding domain"/>
    <property type="match status" value="1"/>
</dbReference>
<evidence type="ECO:0000313" key="6">
    <source>
        <dbReference type="Proteomes" id="UP000027265"/>
    </source>
</evidence>
<organism evidence="5 6">
    <name type="scientific">Jaapia argillacea MUCL 33604</name>
    <dbReference type="NCBI Taxonomy" id="933084"/>
    <lineage>
        <taxon>Eukaryota</taxon>
        <taxon>Fungi</taxon>
        <taxon>Dikarya</taxon>
        <taxon>Basidiomycota</taxon>
        <taxon>Agaricomycotina</taxon>
        <taxon>Agaricomycetes</taxon>
        <taxon>Agaricomycetidae</taxon>
        <taxon>Jaapiales</taxon>
        <taxon>Jaapiaceae</taxon>
        <taxon>Jaapia</taxon>
    </lineage>
</organism>
<gene>
    <name evidence="5" type="ORF">JAAARDRAFT_30385</name>
</gene>
<evidence type="ECO:0000256" key="3">
    <source>
        <dbReference type="PIRSR" id="PIRSR000137-2"/>
    </source>
</evidence>
<comment type="similarity">
    <text evidence="2">Belongs to the GMC oxidoreductase family.</text>
</comment>
<keyword evidence="3" id="KW-0285">Flavoprotein</keyword>